<dbReference type="SUPFAM" id="SSF102114">
    <property type="entry name" value="Radical SAM enzymes"/>
    <property type="match status" value="1"/>
</dbReference>
<evidence type="ECO:0000259" key="1">
    <source>
        <dbReference type="PROSITE" id="PS51918"/>
    </source>
</evidence>
<feature type="domain" description="Radical SAM core" evidence="1">
    <location>
        <begin position="209"/>
        <end position="441"/>
    </location>
</feature>
<evidence type="ECO:0000313" key="3">
    <source>
        <dbReference type="Proteomes" id="UP000076964"/>
    </source>
</evidence>
<dbReference type="Pfam" id="PF04055">
    <property type="entry name" value="Radical_SAM"/>
    <property type="match status" value="1"/>
</dbReference>
<dbReference type="InterPro" id="IPR058240">
    <property type="entry name" value="rSAM_sf"/>
</dbReference>
<organism evidence="2 3">
    <name type="scientific">Thermodesulfatator autotrophicus</name>
    <dbReference type="NCBI Taxonomy" id="1795632"/>
    <lineage>
        <taxon>Bacteria</taxon>
        <taxon>Pseudomonadati</taxon>
        <taxon>Thermodesulfobacteriota</taxon>
        <taxon>Thermodesulfobacteria</taxon>
        <taxon>Thermodesulfobacteriales</taxon>
        <taxon>Thermodesulfatatoraceae</taxon>
        <taxon>Thermodesulfatator</taxon>
    </lineage>
</organism>
<gene>
    <name evidence="2" type="ORF">TH606_07735</name>
</gene>
<keyword evidence="3" id="KW-1185">Reference proteome</keyword>
<evidence type="ECO:0000313" key="2">
    <source>
        <dbReference type="EMBL" id="OAG27288.1"/>
    </source>
</evidence>
<name>A0A177E677_9BACT</name>
<dbReference type="Pfam" id="PF19864">
    <property type="entry name" value="Radical_SAM_N2"/>
    <property type="match status" value="1"/>
</dbReference>
<dbReference type="Proteomes" id="UP000076964">
    <property type="component" value="Unassembled WGS sequence"/>
</dbReference>
<reference evidence="2 3" key="1">
    <citation type="submission" date="2016-02" db="EMBL/GenBank/DDBJ databases">
        <title>Draft genome sequence of Thermodesulfatator sp. S606.</title>
        <authorList>
            <person name="Lai Q."/>
            <person name="Cao J."/>
            <person name="Dupont S."/>
            <person name="Shao Z."/>
            <person name="Jebbar M."/>
            <person name="Alain K."/>
        </authorList>
    </citation>
    <scope>NUCLEOTIDE SEQUENCE [LARGE SCALE GENOMIC DNA]</scope>
    <source>
        <strain evidence="2 3">S606</strain>
    </source>
</reference>
<dbReference type="EMBL" id="LSFI01000034">
    <property type="protein sequence ID" value="OAG27288.1"/>
    <property type="molecule type" value="Genomic_DNA"/>
</dbReference>
<dbReference type="PROSITE" id="PS51918">
    <property type="entry name" value="RADICAL_SAM"/>
    <property type="match status" value="1"/>
</dbReference>
<dbReference type="SMART" id="SM00729">
    <property type="entry name" value="Elp3"/>
    <property type="match status" value="1"/>
</dbReference>
<dbReference type="GO" id="GO:0003824">
    <property type="term" value="F:catalytic activity"/>
    <property type="evidence" value="ECO:0007669"/>
    <property type="project" value="InterPro"/>
</dbReference>
<dbReference type="CDD" id="cd01335">
    <property type="entry name" value="Radical_SAM"/>
    <property type="match status" value="1"/>
</dbReference>
<proteinExistence type="predicted"/>
<accession>A0A177E677</accession>
<dbReference type="GO" id="GO:0051536">
    <property type="term" value="F:iron-sulfur cluster binding"/>
    <property type="evidence" value="ECO:0007669"/>
    <property type="project" value="InterPro"/>
</dbReference>
<protein>
    <recommendedName>
        <fullName evidence="1">Radical SAM core domain-containing protein</fullName>
    </recommendedName>
</protein>
<dbReference type="OrthoDB" id="9806827at2"/>
<dbReference type="InterPro" id="IPR045784">
    <property type="entry name" value="Radical_SAM_N2"/>
</dbReference>
<dbReference type="SFLD" id="SFLDG01082">
    <property type="entry name" value="B12-binding_domain_containing"/>
    <property type="match status" value="1"/>
</dbReference>
<dbReference type="InterPro" id="IPR007197">
    <property type="entry name" value="rSAM"/>
</dbReference>
<dbReference type="SFLD" id="SFLDS00029">
    <property type="entry name" value="Radical_SAM"/>
    <property type="match status" value="1"/>
</dbReference>
<dbReference type="AlphaFoldDB" id="A0A177E677"/>
<dbReference type="PANTHER" id="PTHR42731:SF5">
    <property type="entry name" value="RADICAL SAM DOMAIN PROTEIN"/>
    <property type="match status" value="1"/>
</dbReference>
<dbReference type="InterPro" id="IPR023404">
    <property type="entry name" value="rSAM_horseshoe"/>
</dbReference>
<comment type="caution">
    <text evidence="2">The sequence shown here is derived from an EMBL/GenBank/DDBJ whole genome shotgun (WGS) entry which is preliminary data.</text>
</comment>
<dbReference type="PANTHER" id="PTHR42731">
    <property type="entry name" value="SLL1084 PROTEIN"/>
    <property type="match status" value="1"/>
</dbReference>
<dbReference type="InterPro" id="IPR006638">
    <property type="entry name" value="Elp3/MiaA/NifB-like_rSAM"/>
</dbReference>
<dbReference type="Gene3D" id="3.80.30.20">
    <property type="entry name" value="tm_1862 like domain"/>
    <property type="match status" value="1"/>
</dbReference>
<sequence>MSIRKSAETGVIRKRWRGRIPIALVFPNTYHVGMSNLGFRLVYETLNAYDEIVCERFFLPGENEPLRSVETNRPLDDFKLIFFSVSFEADLVNLVTILKLSGLSPLREKRKGNPPVIAGGIATWLNPDPFTPFVDGFFLGEIEAFAEELVNYLVDEKPLENLSCYLSADYELVFDEEGSLLEIKHPPVKRLIAERLDKPPLSGLLTKETEFSETYLLEVGRGCGRGCRFCAAGILYRPPRPWPKELLLSALDEIPEGAKVGLVGLEFSSTETIEALGEALLAKNCTVTFSSLRADALTESFVKLLACQRTATIAPEAGSETLRKVINKGLKEEDIISAATLLGQAGIKALKLYFMVGLPYETQEDLEAIVKLSKKIRHNLDKETRPKGYVIDLRVSVASFVPKPHTPFQWAPFEGVSTLKKKLNWLKRELRKISSTRFTSDLPKWAAFQALMARGDRRLKKLILSMASGKNLNQALKELPLNPEFIIGRERKREEVFPWEIVDLGVKKEFLWEEWQLAQKGKASPGCLLGRCKRCGACG</sequence>
<dbReference type="RefSeq" id="WP_068542608.1">
    <property type="nucleotide sequence ID" value="NZ_LSFI01000034.1"/>
</dbReference>